<dbReference type="EMBL" id="BMXI01000005">
    <property type="protein sequence ID" value="GHC50138.1"/>
    <property type="molecule type" value="Genomic_DNA"/>
</dbReference>
<organism evidence="1 2">
    <name type="scientific">Roseibacillus persicicus</name>
    <dbReference type="NCBI Taxonomy" id="454148"/>
    <lineage>
        <taxon>Bacteria</taxon>
        <taxon>Pseudomonadati</taxon>
        <taxon>Verrucomicrobiota</taxon>
        <taxon>Verrucomicrobiia</taxon>
        <taxon>Verrucomicrobiales</taxon>
        <taxon>Verrucomicrobiaceae</taxon>
        <taxon>Roseibacillus</taxon>
    </lineage>
</organism>
<dbReference type="Proteomes" id="UP000644507">
    <property type="component" value="Unassembled WGS sequence"/>
</dbReference>
<gene>
    <name evidence="1" type="ORF">GCM10007100_15260</name>
</gene>
<dbReference type="AlphaFoldDB" id="A0A918WIS2"/>
<evidence type="ECO:0008006" key="3">
    <source>
        <dbReference type="Google" id="ProtNLM"/>
    </source>
</evidence>
<evidence type="ECO:0000313" key="2">
    <source>
        <dbReference type="Proteomes" id="UP000644507"/>
    </source>
</evidence>
<reference evidence="1" key="2">
    <citation type="submission" date="2020-09" db="EMBL/GenBank/DDBJ databases">
        <authorList>
            <person name="Sun Q."/>
            <person name="Kim S."/>
        </authorList>
    </citation>
    <scope>NUCLEOTIDE SEQUENCE</scope>
    <source>
        <strain evidence="1">KCTC 12988</strain>
    </source>
</reference>
<sequence length="65" mass="7080">MEELKQKLAEVLNLDEEMAQKGVDAVIEFLKDKLPENLHGLLDNLDSDDVAGNALDAVKGLFGAK</sequence>
<proteinExistence type="predicted"/>
<dbReference type="RefSeq" id="WP_189569212.1">
    <property type="nucleotide sequence ID" value="NZ_BMXI01000005.1"/>
</dbReference>
<evidence type="ECO:0000313" key="1">
    <source>
        <dbReference type="EMBL" id="GHC50138.1"/>
    </source>
</evidence>
<protein>
    <recommendedName>
        <fullName evidence="3">DUF2267 domain-containing protein</fullName>
    </recommendedName>
</protein>
<keyword evidence="2" id="KW-1185">Reference proteome</keyword>
<comment type="caution">
    <text evidence="1">The sequence shown here is derived from an EMBL/GenBank/DDBJ whole genome shotgun (WGS) entry which is preliminary data.</text>
</comment>
<accession>A0A918WIS2</accession>
<name>A0A918WIS2_9BACT</name>
<reference evidence="1" key="1">
    <citation type="journal article" date="2014" name="Int. J. Syst. Evol. Microbiol.">
        <title>Complete genome sequence of Corynebacterium casei LMG S-19264T (=DSM 44701T), isolated from a smear-ripened cheese.</title>
        <authorList>
            <consortium name="US DOE Joint Genome Institute (JGI-PGF)"/>
            <person name="Walter F."/>
            <person name="Albersmeier A."/>
            <person name="Kalinowski J."/>
            <person name="Ruckert C."/>
        </authorList>
    </citation>
    <scope>NUCLEOTIDE SEQUENCE</scope>
    <source>
        <strain evidence="1">KCTC 12988</strain>
    </source>
</reference>